<evidence type="ECO:0000313" key="1">
    <source>
        <dbReference type="EMBL" id="KAK3776414.1"/>
    </source>
</evidence>
<gene>
    <name evidence="1" type="ORF">RRG08_023767</name>
</gene>
<dbReference type="AlphaFoldDB" id="A0AAE1DMV2"/>
<sequence>MSHSQSQDGQQQQQFETLLAPVQQSKHVATNTKLDEYDPLLNYDWTSELASKPSLKQTWFQTNLGAGVKSGTLNIYTAPRTIRRLIVHQRYWSRLSNSLSRCRICFLVTLSGAPYAFPPYTAA</sequence>
<proteinExistence type="predicted"/>
<keyword evidence="2" id="KW-1185">Reference proteome</keyword>
<organism evidence="1 2">
    <name type="scientific">Elysia crispata</name>
    <name type="common">lettuce slug</name>
    <dbReference type="NCBI Taxonomy" id="231223"/>
    <lineage>
        <taxon>Eukaryota</taxon>
        <taxon>Metazoa</taxon>
        <taxon>Spiralia</taxon>
        <taxon>Lophotrochozoa</taxon>
        <taxon>Mollusca</taxon>
        <taxon>Gastropoda</taxon>
        <taxon>Heterobranchia</taxon>
        <taxon>Euthyneura</taxon>
        <taxon>Panpulmonata</taxon>
        <taxon>Sacoglossa</taxon>
        <taxon>Placobranchoidea</taxon>
        <taxon>Plakobranchidae</taxon>
        <taxon>Elysia</taxon>
    </lineage>
</organism>
<dbReference type="EMBL" id="JAWDGP010003216">
    <property type="protein sequence ID" value="KAK3776414.1"/>
    <property type="molecule type" value="Genomic_DNA"/>
</dbReference>
<accession>A0AAE1DMV2</accession>
<reference evidence="1" key="1">
    <citation type="journal article" date="2023" name="G3 (Bethesda)">
        <title>A reference genome for the long-term kleptoplast-retaining sea slug Elysia crispata morphotype clarki.</title>
        <authorList>
            <person name="Eastman K.E."/>
            <person name="Pendleton A.L."/>
            <person name="Shaikh M.A."/>
            <person name="Suttiyut T."/>
            <person name="Ogas R."/>
            <person name="Tomko P."/>
            <person name="Gavelis G."/>
            <person name="Widhalm J.R."/>
            <person name="Wisecaver J.H."/>
        </authorList>
    </citation>
    <scope>NUCLEOTIDE SEQUENCE</scope>
    <source>
        <strain evidence="1">ECLA1</strain>
    </source>
</reference>
<name>A0AAE1DMV2_9GAST</name>
<comment type="caution">
    <text evidence="1">The sequence shown here is derived from an EMBL/GenBank/DDBJ whole genome shotgun (WGS) entry which is preliminary data.</text>
</comment>
<evidence type="ECO:0000313" key="2">
    <source>
        <dbReference type="Proteomes" id="UP001283361"/>
    </source>
</evidence>
<dbReference type="Proteomes" id="UP001283361">
    <property type="component" value="Unassembled WGS sequence"/>
</dbReference>
<protein>
    <submittedName>
        <fullName evidence="1">Uncharacterized protein</fullName>
    </submittedName>
</protein>